<dbReference type="SUPFAM" id="SSF55781">
    <property type="entry name" value="GAF domain-like"/>
    <property type="match status" value="1"/>
</dbReference>
<evidence type="ECO:0000313" key="1">
    <source>
        <dbReference type="EMBL" id="TDS80418.1"/>
    </source>
</evidence>
<name>A0A4R7FRR3_9MICO</name>
<dbReference type="AlphaFoldDB" id="A0A4R7FRR3"/>
<organism evidence="1 2">
    <name type="scientific">Amnibacterium kyonggiense</name>
    <dbReference type="NCBI Taxonomy" id="595671"/>
    <lineage>
        <taxon>Bacteria</taxon>
        <taxon>Bacillati</taxon>
        <taxon>Actinomycetota</taxon>
        <taxon>Actinomycetes</taxon>
        <taxon>Micrococcales</taxon>
        <taxon>Microbacteriaceae</taxon>
        <taxon>Amnibacterium</taxon>
    </lineage>
</organism>
<evidence type="ECO:0000313" key="2">
    <source>
        <dbReference type="Proteomes" id="UP000295344"/>
    </source>
</evidence>
<dbReference type="Gene3D" id="3.30.450.40">
    <property type="match status" value="1"/>
</dbReference>
<keyword evidence="2" id="KW-1185">Reference proteome</keyword>
<dbReference type="Proteomes" id="UP000295344">
    <property type="component" value="Unassembled WGS sequence"/>
</dbReference>
<protein>
    <recommendedName>
        <fullName evidence="3">GAF domain-containing protein</fullName>
    </recommendedName>
</protein>
<comment type="caution">
    <text evidence="1">The sequence shown here is derived from an EMBL/GenBank/DDBJ whole genome shotgun (WGS) entry which is preliminary data.</text>
</comment>
<reference evidence="1 2" key="1">
    <citation type="submission" date="2019-03" db="EMBL/GenBank/DDBJ databases">
        <title>Genomic Encyclopedia of Archaeal and Bacterial Type Strains, Phase II (KMG-II): from individual species to whole genera.</title>
        <authorList>
            <person name="Goeker M."/>
        </authorList>
    </citation>
    <scope>NUCLEOTIDE SEQUENCE [LARGE SCALE GENOMIC DNA]</scope>
    <source>
        <strain evidence="1 2">DSM 24782</strain>
    </source>
</reference>
<dbReference type="RefSeq" id="WP_133765141.1">
    <property type="nucleotide sequence ID" value="NZ_BAAARP010000001.1"/>
</dbReference>
<proteinExistence type="predicted"/>
<dbReference type="InterPro" id="IPR029016">
    <property type="entry name" value="GAF-like_dom_sf"/>
</dbReference>
<dbReference type="OrthoDB" id="9151676at2"/>
<dbReference type="PANTHER" id="PTHR43102">
    <property type="entry name" value="SLR1143 PROTEIN"/>
    <property type="match status" value="1"/>
</dbReference>
<dbReference type="EMBL" id="SOAM01000001">
    <property type="protein sequence ID" value="TDS80418.1"/>
    <property type="molecule type" value="Genomic_DNA"/>
</dbReference>
<sequence>MTALPSSPVHDFASASGPTPYRALVLGRGPVADGERAAVVDAFARRLADRTGHGVDVEVTGGDPLAESEGAGLLPDRDLRRQDVVVLAVEPTRHLDEAVDRMRTLLDDLEQRMTVGAAVVVAVTATRSASRVEQDLDRFADRLRAAISPLIRVIRLDIAPGATAAERARRWTEAVADAAADALIDPLVRSIADDPFDELDRVDVVRGVGRRYIDWAETFQDVVEAARSSYRTPSAAMSIIDDETTRYFARSGNVADELPRGKTVCNRVMRLYGGLIMGDARLDTRFSRLPEVRSGDVRFYAGYRITGPDGAPFGALCVFDSAVRTVSDEDLVELRDLALDAQRRLWTLLAA</sequence>
<accession>A0A4R7FRR3</accession>
<evidence type="ECO:0008006" key="3">
    <source>
        <dbReference type="Google" id="ProtNLM"/>
    </source>
</evidence>
<dbReference type="PANTHER" id="PTHR43102:SF2">
    <property type="entry name" value="GAF DOMAIN-CONTAINING PROTEIN"/>
    <property type="match status" value="1"/>
</dbReference>
<gene>
    <name evidence="1" type="ORF">CLV52_0981</name>
</gene>